<dbReference type="Proteomes" id="UP000267654">
    <property type="component" value="Unassembled WGS sequence"/>
</dbReference>
<evidence type="ECO:0000313" key="3">
    <source>
        <dbReference type="Proteomes" id="UP000267654"/>
    </source>
</evidence>
<keyword evidence="1" id="KW-0812">Transmembrane</keyword>
<evidence type="ECO:0008006" key="4">
    <source>
        <dbReference type="Google" id="ProtNLM"/>
    </source>
</evidence>
<comment type="caution">
    <text evidence="2">The sequence shown here is derived from an EMBL/GenBank/DDBJ whole genome shotgun (WGS) entry which is preliminary data.</text>
</comment>
<gene>
    <name evidence="2" type="ORF">DRI96_06380</name>
</gene>
<accession>A0A662D6C0</accession>
<evidence type="ECO:0000256" key="1">
    <source>
        <dbReference type="SAM" id="Phobius"/>
    </source>
</evidence>
<dbReference type="EMBL" id="QMQB01000256">
    <property type="protein sequence ID" value="RLE11330.1"/>
    <property type="molecule type" value="Genomic_DNA"/>
</dbReference>
<keyword evidence="1" id="KW-0472">Membrane</keyword>
<protein>
    <recommendedName>
        <fullName evidence="4">Prepilin-type N-terminal cleavage/methylation domain-containing protein</fullName>
    </recommendedName>
</protein>
<sequence>MITLKSEGFSLVEVVIIVGILSLGLLVFTRVFPYGFEVKRKAENYSRVGILAQNLMEDIRRDGYKMLDKKYPEVSSGYGKGNGKFKKYPGVNWQVEWWQTDVPNLRKVRVIVYDDERENSPSRIEIVTYIAKRY</sequence>
<reference evidence="2 3" key="1">
    <citation type="submission" date="2018-06" db="EMBL/GenBank/DDBJ databases">
        <title>Extensive metabolic versatility and redundancy in microbially diverse, dynamic hydrothermal sediments.</title>
        <authorList>
            <person name="Dombrowski N."/>
            <person name="Teske A."/>
            <person name="Baker B.J."/>
        </authorList>
    </citation>
    <scope>NUCLEOTIDE SEQUENCE [LARGE SCALE GENOMIC DNA]</scope>
    <source>
        <strain evidence="2">B19_G9</strain>
    </source>
</reference>
<dbReference type="AlphaFoldDB" id="A0A662D6C0"/>
<keyword evidence="1" id="KW-1133">Transmembrane helix</keyword>
<evidence type="ECO:0000313" key="2">
    <source>
        <dbReference type="EMBL" id="RLE11330.1"/>
    </source>
</evidence>
<feature type="transmembrane region" description="Helical" evidence="1">
    <location>
        <begin position="12"/>
        <end position="32"/>
    </location>
</feature>
<name>A0A662D6C0_UNCAE</name>
<proteinExistence type="predicted"/>
<organism evidence="2 3">
    <name type="scientific">Aerophobetes bacterium</name>
    <dbReference type="NCBI Taxonomy" id="2030807"/>
    <lineage>
        <taxon>Bacteria</taxon>
        <taxon>Candidatus Aerophobota</taxon>
    </lineage>
</organism>